<feature type="transmembrane region" description="Helical" evidence="8">
    <location>
        <begin position="7"/>
        <end position="34"/>
    </location>
</feature>
<evidence type="ECO:0000313" key="10">
    <source>
        <dbReference type="Proteomes" id="UP000239480"/>
    </source>
</evidence>
<dbReference type="Proteomes" id="UP000239480">
    <property type="component" value="Unassembled WGS sequence"/>
</dbReference>
<organism evidence="9 10">
    <name type="scientific">Aliiruegeria haliotis</name>
    <dbReference type="NCBI Taxonomy" id="1280846"/>
    <lineage>
        <taxon>Bacteria</taxon>
        <taxon>Pseudomonadati</taxon>
        <taxon>Pseudomonadota</taxon>
        <taxon>Alphaproteobacteria</taxon>
        <taxon>Rhodobacterales</taxon>
        <taxon>Roseobacteraceae</taxon>
        <taxon>Aliiruegeria</taxon>
    </lineage>
</organism>
<feature type="transmembrane region" description="Helical" evidence="8">
    <location>
        <begin position="73"/>
        <end position="92"/>
    </location>
</feature>
<sequence>MIDYILLFVAAFGAGIVNTIAGGGTFLTFPALVFTGLPPVVANATSTVAVFPGYLGGALGFREDMATFERRALLRLAGITLAGGLVGSLLLLVSSNEAFSAVVPFLLLFATLVFLFGAEIRSWAARHARDVTPEGAVGLFAVSVYGGYFNGGLGIVLLALFSLWGMTSIHSMNGLKTGLSFVLSSISVLTFSVAGIVEWPQAIVMMVAASVGGYAGAPIARAVPAWCVRAFVAVIGFGMSAVFFWRLVAG</sequence>
<name>A0A2T0RFP5_9RHOB</name>
<evidence type="ECO:0000256" key="1">
    <source>
        <dbReference type="ARBA" id="ARBA00004651"/>
    </source>
</evidence>
<dbReference type="InterPro" id="IPR052017">
    <property type="entry name" value="TSUP"/>
</dbReference>
<dbReference type="EMBL" id="PVTD01000016">
    <property type="protein sequence ID" value="PRY19930.1"/>
    <property type="molecule type" value="Genomic_DNA"/>
</dbReference>
<dbReference type="RefSeq" id="WP_106208174.1">
    <property type="nucleotide sequence ID" value="NZ_PVTD01000016.1"/>
</dbReference>
<keyword evidence="5 8" id="KW-0812">Transmembrane</keyword>
<keyword evidence="10" id="KW-1185">Reference proteome</keyword>
<comment type="subcellular location">
    <subcellularLocation>
        <location evidence="1 8">Cell membrane</location>
        <topology evidence="1 8">Multi-pass membrane protein</topology>
    </subcellularLocation>
</comment>
<evidence type="ECO:0000256" key="7">
    <source>
        <dbReference type="ARBA" id="ARBA00023136"/>
    </source>
</evidence>
<comment type="similarity">
    <text evidence="2 8">Belongs to the 4-toluene sulfonate uptake permease (TSUP) (TC 2.A.102) family.</text>
</comment>
<keyword evidence="4 8" id="KW-1003">Cell membrane</keyword>
<evidence type="ECO:0000256" key="5">
    <source>
        <dbReference type="ARBA" id="ARBA00022692"/>
    </source>
</evidence>
<feature type="transmembrane region" description="Helical" evidence="8">
    <location>
        <begin position="230"/>
        <end position="248"/>
    </location>
</feature>
<gene>
    <name evidence="9" type="ORF">CLV78_11620</name>
</gene>
<accession>A0A2T0RFP5</accession>
<evidence type="ECO:0000256" key="6">
    <source>
        <dbReference type="ARBA" id="ARBA00022989"/>
    </source>
</evidence>
<protein>
    <recommendedName>
        <fullName evidence="8">Probable membrane transporter protein</fullName>
    </recommendedName>
</protein>
<dbReference type="OrthoDB" id="9807082at2"/>
<feature type="transmembrane region" description="Helical" evidence="8">
    <location>
        <begin position="40"/>
        <end position="61"/>
    </location>
</feature>
<feature type="transmembrane region" description="Helical" evidence="8">
    <location>
        <begin position="204"/>
        <end position="224"/>
    </location>
</feature>
<keyword evidence="7 8" id="KW-0472">Membrane</keyword>
<feature type="transmembrane region" description="Helical" evidence="8">
    <location>
        <begin position="178"/>
        <end position="197"/>
    </location>
</feature>
<evidence type="ECO:0000256" key="4">
    <source>
        <dbReference type="ARBA" id="ARBA00022475"/>
    </source>
</evidence>
<evidence type="ECO:0000256" key="3">
    <source>
        <dbReference type="ARBA" id="ARBA00022448"/>
    </source>
</evidence>
<proteinExistence type="inferred from homology"/>
<evidence type="ECO:0000256" key="2">
    <source>
        <dbReference type="ARBA" id="ARBA00009142"/>
    </source>
</evidence>
<dbReference type="InterPro" id="IPR002781">
    <property type="entry name" value="TM_pro_TauE-like"/>
</dbReference>
<reference evidence="9 10" key="1">
    <citation type="submission" date="2018-03" db="EMBL/GenBank/DDBJ databases">
        <title>Genomic Encyclopedia of Archaeal and Bacterial Type Strains, Phase II (KMG-II): from individual species to whole genera.</title>
        <authorList>
            <person name="Goeker M."/>
        </authorList>
    </citation>
    <scope>NUCLEOTIDE SEQUENCE [LARGE SCALE GENOMIC DNA]</scope>
    <source>
        <strain evidence="9 10">DSM 29328</strain>
    </source>
</reference>
<evidence type="ECO:0000313" key="9">
    <source>
        <dbReference type="EMBL" id="PRY19930.1"/>
    </source>
</evidence>
<feature type="transmembrane region" description="Helical" evidence="8">
    <location>
        <begin position="139"/>
        <end position="166"/>
    </location>
</feature>
<dbReference type="PANTHER" id="PTHR30269:SF0">
    <property type="entry name" value="MEMBRANE TRANSPORTER PROTEIN YFCA-RELATED"/>
    <property type="match status" value="1"/>
</dbReference>
<feature type="transmembrane region" description="Helical" evidence="8">
    <location>
        <begin position="98"/>
        <end position="118"/>
    </location>
</feature>
<dbReference type="Pfam" id="PF01925">
    <property type="entry name" value="TauE"/>
    <property type="match status" value="1"/>
</dbReference>
<dbReference type="PANTHER" id="PTHR30269">
    <property type="entry name" value="TRANSMEMBRANE PROTEIN YFCA"/>
    <property type="match status" value="1"/>
</dbReference>
<dbReference type="GO" id="GO:0005886">
    <property type="term" value="C:plasma membrane"/>
    <property type="evidence" value="ECO:0007669"/>
    <property type="project" value="UniProtKB-SubCell"/>
</dbReference>
<keyword evidence="6 8" id="KW-1133">Transmembrane helix</keyword>
<keyword evidence="3" id="KW-0813">Transport</keyword>
<dbReference type="AlphaFoldDB" id="A0A2T0RFP5"/>
<comment type="caution">
    <text evidence="9">The sequence shown here is derived from an EMBL/GenBank/DDBJ whole genome shotgun (WGS) entry which is preliminary data.</text>
</comment>
<evidence type="ECO:0000256" key="8">
    <source>
        <dbReference type="RuleBase" id="RU363041"/>
    </source>
</evidence>